<dbReference type="GO" id="GO:0051287">
    <property type="term" value="F:NAD binding"/>
    <property type="evidence" value="ECO:0007669"/>
    <property type="project" value="InterPro"/>
</dbReference>
<evidence type="ECO:0000259" key="5">
    <source>
        <dbReference type="Pfam" id="PF00389"/>
    </source>
</evidence>
<dbReference type="AlphaFoldDB" id="A0A4R4TJ63"/>
<dbReference type="InterPro" id="IPR006139">
    <property type="entry name" value="D-isomer_2_OHA_DH_cat_dom"/>
</dbReference>
<dbReference type="SUPFAM" id="SSF52283">
    <property type="entry name" value="Formate/glycerate dehydrogenase catalytic domain-like"/>
    <property type="match status" value="1"/>
</dbReference>
<evidence type="ECO:0000256" key="2">
    <source>
        <dbReference type="ARBA" id="ARBA00023002"/>
    </source>
</evidence>
<sequence length="331" mass="34453">MRIVLTDPILDRFRAELTRGGTDGHHWAFLAGRPDAAVAAELSGAEVLVASRVTAPLAEAATALRLLHVTGAGVDRIALDSLAPGIAVCTTAHHGPSMAEHVVLVTLMLSRRVLRADRLMREGRWESVAVDPGVALGGTLAGRTVGVVGLGGIGGQVVRALTALGMRARAVRRKPDAPLPAGLRPDQLDRVDGEDGLDALLAESDVVVLTVPLAPATRGLIGAAALARMRPDALLVNVARGPVVDEDALYEALAAGAIGGAALDVWWSHPKDGTGSRGYTRPFHTLENVVLTPHHSGHTTETFGGRAREIADNIARLTSGEPLTGRLCRGG</sequence>
<evidence type="ECO:0000256" key="4">
    <source>
        <dbReference type="RuleBase" id="RU003719"/>
    </source>
</evidence>
<dbReference type="CDD" id="cd12165">
    <property type="entry name" value="2-Hacid_dh_6"/>
    <property type="match status" value="1"/>
</dbReference>
<evidence type="ECO:0000259" key="6">
    <source>
        <dbReference type="Pfam" id="PF02826"/>
    </source>
</evidence>
<keyword evidence="3" id="KW-0520">NAD</keyword>
<reference evidence="7 8" key="1">
    <citation type="submission" date="2019-03" db="EMBL/GenBank/DDBJ databases">
        <title>Draft genome sequences of novel Actinobacteria.</title>
        <authorList>
            <person name="Sahin N."/>
            <person name="Ay H."/>
            <person name="Saygin H."/>
        </authorList>
    </citation>
    <scope>NUCLEOTIDE SEQUENCE [LARGE SCALE GENOMIC DNA]</scope>
    <source>
        <strain evidence="7 8">DSM 41900</strain>
    </source>
</reference>
<dbReference type="GO" id="GO:0005829">
    <property type="term" value="C:cytosol"/>
    <property type="evidence" value="ECO:0007669"/>
    <property type="project" value="TreeGrafter"/>
</dbReference>
<dbReference type="Gene3D" id="3.40.50.720">
    <property type="entry name" value="NAD(P)-binding Rossmann-like Domain"/>
    <property type="match status" value="2"/>
</dbReference>
<dbReference type="RefSeq" id="WP_132816953.1">
    <property type="nucleotide sequence ID" value="NZ_SMKI01000048.1"/>
</dbReference>
<organism evidence="7 8">
    <name type="scientific">Streptomyces hainanensis</name>
    <dbReference type="NCBI Taxonomy" id="402648"/>
    <lineage>
        <taxon>Bacteria</taxon>
        <taxon>Bacillati</taxon>
        <taxon>Actinomycetota</taxon>
        <taxon>Actinomycetes</taxon>
        <taxon>Kitasatosporales</taxon>
        <taxon>Streptomycetaceae</taxon>
        <taxon>Streptomyces</taxon>
    </lineage>
</organism>
<dbReference type="Pfam" id="PF00389">
    <property type="entry name" value="2-Hacid_dh"/>
    <property type="match status" value="1"/>
</dbReference>
<dbReference type="GO" id="GO:0016618">
    <property type="term" value="F:hydroxypyruvate reductase [NAD(P)H] activity"/>
    <property type="evidence" value="ECO:0007669"/>
    <property type="project" value="TreeGrafter"/>
</dbReference>
<protein>
    <submittedName>
        <fullName evidence="7">Hydroxyacid dehydrogenase</fullName>
    </submittedName>
</protein>
<keyword evidence="8" id="KW-1185">Reference proteome</keyword>
<feature type="domain" description="D-isomer specific 2-hydroxyacid dehydrogenase NAD-binding" evidence="6">
    <location>
        <begin position="106"/>
        <end position="295"/>
    </location>
</feature>
<accession>A0A4R4TJ63</accession>
<comment type="similarity">
    <text evidence="1 4">Belongs to the D-isomer specific 2-hydroxyacid dehydrogenase family.</text>
</comment>
<dbReference type="OrthoDB" id="117809at2"/>
<feature type="domain" description="D-isomer specific 2-hydroxyacid dehydrogenase catalytic" evidence="5">
    <location>
        <begin position="5"/>
        <end position="325"/>
    </location>
</feature>
<dbReference type="Pfam" id="PF02826">
    <property type="entry name" value="2-Hacid_dh_C"/>
    <property type="match status" value="1"/>
</dbReference>
<dbReference type="SUPFAM" id="SSF51735">
    <property type="entry name" value="NAD(P)-binding Rossmann-fold domains"/>
    <property type="match status" value="1"/>
</dbReference>
<dbReference type="PANTHER" id="PTHR10996:SF178">
    <property type="entry name" value="2-HYDROXYACID DEHYDROGENASE YGL185C-RELATED"/>
    <property type="match status" value="1"/>
</dbReference>
<evidence type="ECO:0000256" key="1">
    <source>
        <dbReference type="ARBA" id="ARBA00005854"/>
    </source>
</evidence>
<dbReference type="PANTHER" id="PTHR10996">
    <property type="entry name" value="2-HYDROXYACID DEHYDROGENASE-RELATED"/>
    <property type="match status" value="1"/>
</dbReference>
<dbReference type="GO" id="GO:0030267">
    <property type="term" value="F:glyoxylate reductase (NADPH) activity"/>
    <property type="evidence" value="ECO:0007669"/>
    <property type="project" value="TreeGrafter"/>
</dbReference>
<evidence type="ECO:0000256" key="3">
    <source>
        <dbReference type="ARBA" id="ARBA00023027"/>
    </source>
</evidence>
<dbReference type="InterPro" id="IPR036291">
    <property type="entry name" value="NAD(P)-bd_dom_sf"/>
</dbReference>
<evidence type="ECO:0000313" key="7">
    <source>
        <dbReference type="EMBL" id="TDC77700.1"/>
    </source>
</evidence>
<dbReference type="Proteomes" id="UP000295345">
    <property type="component" value="Unassembled WGS sequence"/>
</dbReference>
<name>A0A4R4TJ63_9ACTN</name>
<gene>
    <name evidence="7" type="ORF">E1283_06645</name>
</gene>
<dbReference type="InterPro" id="IPR006140">
    <property type="entry name" value="D-isomer_DH_NAD-bd"/>
</dbReference>
<dbReference type="EMBL" id="SMKI01000048">
    <property type="protein sequence ID" value="TDC77700.1"/>
    <property type="molecule type" value="Genomic_DNA"/>
</dbReference>
<dbReference type="InterPro" id="IPR050223">
    <property type="entry name" value="D-isomer_2-hydroxyacid_DH"/>
</dbReference>
<dbReference type="InterPro" id="IPR029753">
    <property type="entry name" value="D-isomer_DH_CS"/>
</dbReference>
<proteinExistence type="inferred from homology"/>
<keyword evidence="2 4" id="KW-0560">Oxidoreductase</keyword>
<evidence type="ECO:0000313" key="8">
    <source>
        <dbReference type="Proteomes" id="UP000295345"/>
    </source>
</evidence>
<dbReference type="PROSITE" id="PS00671">
    <property type="entry name" value="D_2_HYDROXYACID_DH_3"/>
    <property type="match status" value="1"/>
</dbReference>
<comment type="caution">
    <text evidence="7">The sequence shown here is derived from an EMBL/GenBank/DDBJ whole genome shotgun (WGS) entry which is preliminary data.</text>
</comment>